<name>A0A6P3F2R3_OCTDE</name>
<dbReference type="CTD" id="130560"/>
<dbReference type="InterPro" id="IPR026717">
    <property type="entry name" value="SPATA3"/>
</dbReference>
<dbReference type="OrthoDB" id="9023213at2759"/>
<dbReference type="GeneID" id="101562085"/>
<feature type="region of interest" description="Disordered" evidence="1">
    <location>
        <begin position="1"/>
        <end position="122"/>
    </location>
</feature>
<dbReference type="Pfam" id="PF15662">
    <property type="entry name" value="SPATA3"/>
    <property type="match status" value="1"/>
</dbReference>
<dbReference type="RefSeq" id="XP_004637445.1">
    <property type="nucleotide sequence ID" value="XM_004637388.2"/>
</dbReference>
<accession>A0A6P3F2R3</accession>
<dbReference type="InParanoid" id="A0A6P3F2R3"/>
<keyword evidence="2" id="KW-1185">Reference proteome</keyword>
<organism evidence="2 3">
    <name type="scientific">Octodon degus</name>
    <name type="common">Degu</name>
    <name type="synonym">Sciurus degus</name>
    <dbReference type="NCBI Taxonomy" id="10160"/>
    <lineage>
        <taxon>Eukaryota</taxon>
        <taxon>Metazoa</taxon>
        <taxon>Chordata</taxon>
        <taxon>Craniata</taxon>
        <taxon>Vertebrata</taxon>
        <taxon>Euteleostomi</taxon>
        <taxon>Mammalia</taxon>
        <taxon>Eutheria</taxon>
        <taxon>Euarchontoglires</taxon>
        <taxon>Glires</taxon>
        <taxon>Rodentia</taxon>
        <taxon>Hystricomorpha</taxon>
        <taxon>Octodontidae</taxon>
        <taxon>Octodon</taxon>
    </lineage>
</organism>
<feature type="compositionally biased region" description="Low complexity" evidence="1">
    <location>
        <begin position="20"/>
        <end position="62"/>
    </location>
</feature>
<proteinExistence type="predicted"/>
<evidence type="ECO:0000313" key="2">
    <source>
        <dbReference type="Proteomes" id="UP000515203"/>
    </source>
</evidence>
<evidence type="ECO:0000313" key="3">
    <source>
        <dbReference type="RefSeq" id="XP_004637445.1"/>
    </source>
</evidence>
<dbReference type="PANTHER" id="PTHR22234:SF0">
    <property type="entry name" value="SPERMATOGENESIS-ASSOCIATED PROTEIN 3"/>
    <property type="match status" value="1"/>
</dbReference>
<sequence>MKKVKKKKAKSETRRRRESMSQQTSSDSSTQPSSEAAQPSSETPQPSSEAAQPSSKAVQPKPGTEPTPPQPGREASAQQPRPKPTPPRQEAQALPAPETRHSAGSLSPSDPKAAPPPRKAGPVTPVGLRLCSCAACPGSSTCWLRLGLCHSRIFDVLLPRDWQGVPGRGFPNLLTFYRKPPRKHCIPRNSRAPSPRDCGCGSGGPGSCLLHH</sequence>
<protein>
    <submittedName>
        <fullName evidence="3">Spermatogenesis-associated protein 3</fullName>
    </submittedName>
</protein>
<dbReference type="PANTHER" id="PTHR22234">
    <property type="entry name" value="TESTIS SPERMATOCYTE APOPTOSIS-RELATED GENE 1 PROTEIN"/>
    <property type="match status" value="1"/>
</dbReference>
<gene>
    <name evidence="3" type="primary">Spata3</name>
</gene>
<feature type="compositionally biased region" description="Basic residues" evidence="1">
    <location>
        <begin position="1"/>
        <end position="17"/>
    </location>
</feature>
<evidence type="ECO:0000256" key="1">
    <source>
        <dbReference type="SAM" id="MobiDB-lite"/>
    </source>
</evidence>
<dbReference type="AlphaFoldDB" id="A0A6P3F2R3"/>
<dbReference type="Proteomes" id="UP000515203">
    <property type="component" value="Unplaced"/>
</dbReference>
<reference evidence="3" key="1">
    <citation type="submission" date="2025-08" db="UniProtKB">
        <authorList>
            <consortium name="RefSeq"/>
        </authorList>
    </citation>
    <scope>IDENTIFICATION</scope>
</reference>
<dbReference type="FunCoup" id="A0A6P3F2R3">
    <property type="interactions" value="1"/>
</dbReference>